<dbReference type="InterPro" id="IPR001254">
    <property type="entry name" value="Trypsin_dom"/>
</dbReference>
<evidence type="ECO:0000256" key="2">
    <source>
        <dbReference type="ARBA" id="ARBA00022525"/>
    </source>
</evidence>
<keyword evidence="7" id="KW-0812">Transmembrane</keyword>
<evidence type="ECO:0000256" key="6">
    <source>
        <dbReference type="ARBA" id="ARBA00076468"/>
    </source>
</evidence>
<dbReference type="Pfam" id="PF18322">
    <property type="entry name" value="CLIP_1"/>
    <property type="match status" value="1"/>
</dbReference>
<evidence type="ECO:0000313" key="10">
    <source>
        <dbReference type="EnsemblMetazoa" id="MDOA004251-PA"/>
    </source>
</evidence>
<evidence type="ECO:0000256" key="1">
    <source>
        <dbReference type="ARBA" id="ARBA00004613"/>
    </source>
</evidence>
<dbReference type="InterPro" id="IPR043504">
    <property type="entry name" value="Peptidase_S1_PA_chymotrypsin"/>
</dbReference>
<organism evidence="10">
    <name type="scientific">Musca domestica</name>
    <name type="common">House fly</name>
    <dbReference type="NCBI Taxonomy" id="7370"/>
    <lineage>
        <taxon>Eukaryota</taxon>
        <taxon>Metazoa</taxon>
        <taxon>Ecdysozoa</taxon>
        <taxon>Arthropoda</taxon>
        <taxon>Hexapoda</taxon>
        <taxon>Insecta</taxon>
        <taxon>Pterygota</taxon>
        <taxon>Neoptera</taxon>
        <taxon>Endopterygota</taxon>
        <taxon>Diptera</taxon>
        <taxon>Brachycera</taxon>
        <taxon>Muscomorpha</taxon>
        <taxon>Muscoidea</taxon>
        <taxon>Muscidae</taxon>
        <taxon>Musca</taxon>
    </lineage>
</organism>
<proteinExistence type="inferred from homology"/>
<dbReference type="OrthoDB" id="6656697at2759"/>
<dbReference type="PROSITE" id="PS50240">
    <property type="entry name" value="TRYPSIN_DOM"/>
    <property type="match status" value="1"/>
</dbReference>
<dbReference type="STRING" id="7370.A0A1I8MF27"/>
<dbReference type="FunFam" id="2.40.10.10:FF:000038">
    <property type="entry name" value="Serine protease"/>
    <property type="match status" value="1"/>
</dbReference>
<dbReference type="InterPro" id="IPR009003">
    <property type="entry name" value="Peptidase_S1_PA"/>
</dbReference>
<dbReference type="Pfam" id="PF00089">
    <property type="entry name" value="Trypsin"/>
    <property type="match status" value="1"/>
</dbReference>
<gene>
    <name evidence="10" type="primary">101894313</name>
</gene>
<evidence type="ECO:0000256" key="5">
    <source>
        <dbReference type="ARBA" id="ARBA00068096"/>
    </source>
</evidence>
<evidence type="ECO:0000256" key="7">
    <source>
        <dbReference type="SAM" id="Phobius"/>
    </source>
</evidence>
<dbReference type="InterPro" id="IPR041515">
    <property type="entry name" value="PPAF-2-like_Clip"/>
</dbReference>
<dbReference type="InterPro" id="IPR001314">
    <property type="entry name" value="Peptidase_S1A"/>
</dbReference>
<dbReference type="KEGG" id="mde:101894313"/>
<keyword evidence="8" id="KW-0732">Signal</keyword>
<protein>
    <recommendedName>
        <fullName evidence="5">Phenoloxidase-activating factor 2</fullName>
    </recommendedName>
    <alternativeName>
        <fullName evidence="6">Prophenoloxidase-activating factor II</fullName>
    </alternativeName>
</protein>
<dbReference type="Gene3D" id="2.40.10.10">
    <property type="entry name" value="Trypsin-like serine proteases"/>
    <property type="match status" value="1"/>
</dbReference>
<dbReference type="InterPro" id="IPR051487">
    <property type="entry name" value="Ser/Thr_Proteases_Immune/Dev"/>
</dbReference>
<keyword evidence="7" id="KW-0472">Membrane</keyword>
<dbReference type="GO" id="GO:0004252">
    <property type="term" value="F:serine-type endopeptidase activity"/>
    <property type="evidence" value="ECO:0007669"/>
    <property type="project" value="InterPro"/>
</dbReference>
<feature type="chain" id="PRO_5044560316" description="Phenoloxidase-activating factor 2" evidence="8">
    <location>
        <begin position="29"/>
        <end position="401"/>
    </location>
</feature>
<keyword evidence="2" id="KW-0964">Secreted</keyword>
<reference evidence="10" key="1">
    <citation type="submission" date="2020-05" db="UniProtKB">
        <authorList>
            <consortium name="EnsemblMetazoa"/>
        </authorList>
    </citation>
    <scope>IDENTIFICATION</scope>
    <source>
        <strain evidence="10">Aabys</strain>
    </source>
</reference>
<evidence type="ECO:0000256" key="8">
    <source>
        <dbReference type="SAM" id="SignalP"/>
    </source>
</evidence>
<accession>A0A1I8MF27</accession>
<dbReference type="SUPFAM" id="SSF50494">
    <property type="entry name" value="Trypsin-like serine proteases"/>
    <property type="match status" value="1"/>
</dbReference>
<dbReference type="SMART" id="SM00020">
    <property type="entry name" value="Tryp_SPc"/>
    <property type="match status" value="1"/>
</dbReference>
<keyword evidence="3" id="KW-1015">Disulfide bond</keyword>
<dbReference type="PRINTS" id="PR00722">
    <property type="entry name" value="CHYMOTRYPSIN"/>
</dbReference>
<evidence type="ECO:0000259" key="9">
    <source>
        <dbReference type="PROSITE" id="PS50240"/>
    </source>
</evidence>
<keyword evidence="7" id="KW-1133">Transmembrane helix</keyword>
<feature type="transmembrane region" description="Helical" evidence="7">
    <location>
        <begin position="363"/>
        <end position="388"/>
    </location>
</feature>
<dbReference type="VEuPathDB" id="VectorBase:MDOA004251"/>
<dbReference type="VEuPathDB" id="VectorBase:MDOMA2_018548"/>
<dbReference type="GO" id="GO:0005576">
    <property type="term" value="C:extracellular region"/>
    <property type="evidence" value="ECO:0007669"/>
    <property type="project" value="UniProtKB-SubCell"/>
</dbReference>
<dbReference type="EnsemblMetazoa" id="MDOA004251-RA">
    <property type="protein sequence ID" value="MDOA004251-PA"/>
    <property type="gene ID" value="MDOA004251"/>
</dbReference>
<dbReference type="CDD" id="cd00190">
    <property type="entry name" value="Tryp_SPc"/>
    <property type="match status" value="1"/>
</dbReference>
<name>A0A1I8MF27_MUSDO</name>
<dbReference type="eggNOG" id="KOG3627">
    <property type="taxonomic scope" value="Eukaryota"/>
</dbReference>
<dbReference type="AlphaFoldDB" id="A0A1I8MF27"/>
<comment type="similarity">
    <text evidence="4">Belongs to the peptidase S1 family. CLIP subfamily.</text>
</comment>
<comment type="subcellular location">
    <subcellularLocation>
        <location evidence="1">Secreted</location>
    </subcellularLocation>
</comment>
<sequence length="401" mass="42247">MNFHRISIMKNVLMILALSCCHSLAVHGISWKDFAKLRLFTFASDDGGQPAPVPQQQQQQQAAGSATVMTRQLISGTINPYIVTPTSYCICVPAGSCPNPLPTPPNDGSGQIDIRIVNTGSAPAITPTPFTCNYGLSVCCQAGTYQCGHSYPPPPNSLPASTGQASFGEYPWQAALLTTGEVYLGSGALISAQHVLTVAHKVANLPITSYKVRIGEWDAASTNEPIPAQDVMVANVFIHPNYNKDNLQNDVALLKLATPVSLTSKSTVGTICLPTTSFVGQRCYVAGWGKNDFGPTGAYQAIQREVDVPLIPNADCQAALRQTRLGATFVLDNASFICAGGEAGKDACTGDGGSPLVCQSNGIWYVVGMVAWGIGCATAGVPGVYVNVATYLPWIQTMMAA</sequence>
<dbReference type="GO" id="GO:0006508">
    <property type="term" value="P:proteolysis"/>
    <property type="evidence" value="ECO:0007669"/>
    <property type="project" value="InterPro"/>
</dbReference>
<evidence type="ECO:0000256" key="4">
    <source>
        <dbReference type="ARBA" id="ARBA00024195"/>
    </source>
</evidence>
<feature type="domain" description="Peptidase S1" evidence="9">
    <location>
        <begin position="158"/>
        <end position="400"/>
    </location>
</feature>
<dbReference type="RefSeq" id="XP_005178152.2">
    <property type="nucleotide sequence ID" value="XM_005178095.4"/>
</dbReference>
<feature type="signal peptide" evidence="8">
    <location>
        <begin position="1"/>
        <end position="28"/>
    </location>
</feature>
<evidence type="ECO:0000256" key="3">
    <source>
        <dbReference type="ARBA" id="ARBA00023157"/>
    </source>
</evidence>
<dbReference type="PANTHER" id="PTHR24256">
    <property type="entry name" value="TRYPTASE-RELATED"/>
    <property type="match status" value="1"/>
</dbReference>